<feature type="region of interest" description="Disordered" evidence="2">
    <location>
        <begin position="56"/>
        <end position="111"/>
    </location>
</feature>
<feature type="region of interest" description="Disordered" evidence="2">
    <location>
        <begin position="273"/>
        <end position="294"/>
    </location>
</feature>
<feature type="region of interest" description="Disordered" evidence="2">
    <location>
        <begin position="483"/>
        <end position="502"/>
    </location>
</feature>
<evidence type="ECO:0000313" key="4">
    <source>
        <dbReference type="Proteomes" id="UP000318821"/>
    </source>
</evidence>
<sequence>MLAAAAGGAALSQPQWCIAQGEDGAIGLVPGSLLRRVPGALFSARLDPAAVAMRSDRLHGSSSLKTPTATRHGHHGTLEASEKATLRGAEGVRPTQTASAKSGPRSRDMVDEDDEVAHALPLQGRRQSSLQERLSAFCDASSAIMSTHGEPHTTDTAIASPRAARVTETASDRNCSEKDEKRRLMKEEARVRAELHWLTDDLAPRLQVACTEAQVKLEKLQQDGRHANAVGSCASSCRSPDSPNLLAAVDREHERVAGLLEKVEALQTELEHEASADAVGEPQKSQPSNGHDFTAISSRCELGESSAPAVFRARSTDADPPRPLEPRRSSHDDAATQGLQAPDLYMVEKLRLLVAEEMETVDSYRSQKLALQQRLSRLAELIEEVAAEEASLKKSETALHELLDGRTSEPVVDFAWPRTLQGLTDEEDAALSASVHMFDKYKRKLQLITDGIQCCSSTNAPNSSADMSLLADSSAAVSSATAAAGATERSGLSTTTCAETPNRRTHSNGCASMCGESSAAATHTSSHVEHLRQVLKTGDRELAQLQAKLKAAQEYCDTYGPIARELDAQLQRGERILAERKKYLADLQAAESGEALRSVC</sequence>
<feature type="compositionally biased region" description="Polar residues" evidence="2">
    <location>
        <begin position="283"/>
        <end position="294"/>
    </location>
</feature>
<dbReference type="VEuPathDB" id="TriTrypDB:LdCL_140010500"/>
<keyword evidence="1" id="KW-0175">Coiled coil</keyword>
<feature type="compositionally biased region" description="Basic and acidic residues" evidence="2">
    <location>
        <begin position="314"/>
        <end position="334"/>
    </location>
</feature>
<name>A0A504Y2L3_LEIDO</name>
<comment type="caution">
    <text evidence="3">The sequence shown here is derived from an EMBL/GenBank/DDBJ whole genome shotgun (WGS) entry which is preliminary data.</text>
</comment>
<evidence type="ECO:0000256" key="2">
    <source>
        <dbReference type="SAM" id="MobiDB-lite"/>
    </source>
</evidence>
<feature type="compositionally biased region" description="Basic and acidic residues" evidence="2">
    <location>
        <begin position="76"/>
        <end position="85"/>
    </location>
</feature>
<evidence type="ECO:0000313" key="3">
    <source>
        <dbReference type="EMBL" id="TPP53498.1"/>
    </source>
</evidence>
<dbReference type="AlphaFoldDB" id="A0A504Y2L3"/>
<evidence type="ECO:0000256" key="1">
    <source>
        <dbReference type="SAM" id="Coils"/>
    </source>
</evidence>
<proteinExistence type="predicted"/>
<protein>
    <submittedName>
        <fullName evidence="3">Uncharacterized protein</fullName>
    </submittedName>
</protein>
<feature type="compositionally biased region" description="Polar residues" evidence="2">
    <location>
        <begin position="60"/>
        <end position="69"/>
    </location>
</feature>
<gene>
    <name evidence="3" type="ORF">CGC20_38685</name>
</gene>
<reference evidence="4" key="1">
    <citation type="submission" date="2019-02" db="EMBL/GenBank/DDBJ databases">
        <title>FDA dAtabase for Regulatory Grade micrObial Sequences (FDA-ARGOS): Supporting development and validation of Infectious Disease Dx tests.</title>
        <authorList>
            <person name="Duncan R."/>
            <person name="Fisher C."/>
            <person name="Tallon L."/>
            <person name="Sadzewicz L."/>
            <person name="Sengamalay N."/>
            <person name="Ott S."/>
            <person name="Godinez A."/>
            <person name="Nagaraj S."/>
            <person name="Vavikolanu K."/>
            <person name="Vyas G."/>
            <person name="Nadendla S."/>
            <person name="Aluvathingal J."/>
            <person name="Sichtig H."/>
        </authorList>
    </citation>
    <scope>NUCLEOTIDE SEQUENCE [LARGE SCALE GENOMIC DNA]</scope>
    <source>
        <strain evidence="4">FDAARGOS_360</strain>
    </source>
</reference>
<dbReference type="VEuPathDB" id="TriTrypDB:LdBPK_140510.1"/>
<organism evidence="3 4">
    <name type="scientific">Leishmania donovani</name>
    <dbReference type="NCBI Taxonomy" id="5661"/>
    <lineage>
        <taxon>Eukaryota</taxon>
        <taxon>Discoba</taxon>
        <taxon>Euglenozoa</taxon>
        <taxon>Kinetoplastea</taxon>
        <taxon>Metakinetoplastina</taxon>
        <taxon>Trypanosomatida</taxon>
        <taxon>Trypanosomatidae</taxon>
        <taxon>Leishmaniinae</taxon>
        <taxon>Leishmania</taxon>
    </lineage>
</organism>
<feature type="coiled-coil region" evidence="1">
    <location>
        <begin position="528"/>
        <end position="555"/>
    </location>
</feature>
<feature type="region of interest" description="Disordered" evidence="2">
    <location>
        <begin position="308"/>
        <end position="340"/>
    </location>
</feature>
<dbReference type="Proteomes" id="UP000318821">
    <property type="component" value="Unassembled WGS sequence"/>
</dbReference>
<feature type="coiled-coil region" evidence="1">
    <location>
        <begin position="368"/>
        <end position="398"/>
    </location>
</feature>
<dbReference type="EMBL" id="RHLD01000042">
    <property type="protein sequence ID" value="TPP53498.1"/>
    <property type="molecule type" value="Genomic_DNA"/>
</dbReference>
<feature type="compositionally biased region" description="Polar residues" evidence="2">
    <location>
        <begin position="490"/>
        <end position="499"/>
    </location>
</feature>
<dbReference type="VEuPathDB" id="TriTrypDB:LDHU3_14.0690"/>
<accession>A0A504Y2L3</accession>